<protein>
    <submittedName>
        <fullName evidence="4">Uncharacterized protein</fullName>
    </submittedName>
</protein>
<evidence type="ECO:0000256" key="2">
    <source>
        <dbReference type="SAM" id="MobiDB-lite"/>
    </source>
</evidence>
<evidence type="ECO:0000256" key="3">
    <source>
        <dbReference type="SAM" id="Phobius"/>
    </source>
</evidence>
<dbReference type="OrthoDB" id="2154696at2"/>
<dbReference type="RefSeq" id="WP_058644590.1">
    <property type="nucleotide sequence ID" value="NZ_LDSL01000249.1"/>
</dbReference>
<feature type="coiled-coil region" evidence="1">
    <location>
        <begin position="260"/>
        <end position="291"/>
    </location>
</feature>
<sequence length="334" mass="34196">MITTPAYAGAAPEAARFHFSRISWGAVFTGLFLALVTYLFLTVLGTAIGASAIDPMEAGNPLAGFGTGAGIWVGLSTLIALAVGAFFAGRTAPGKGTLHGVLCWAVTTLVTVYALSSLVGGAVGTATRVAGSGVALAGQGVAAVAPSIASGVKDELQKNGVSLDFGDLQRQLETLLRQSGKPELNPDTLKSQAGAAAQDGKATGTEAATTPQNAGNDLAAFFDRLRQRAQPALDAADRDALVNIIMARTGKTRPEAEQIAANYEQTYNQAVARYEQLKVQAEQKAREAGDAAAKGVSRAAWAGVVVLLLGGLVSGASGFLGRRSARREEVLVVA</sequence>
<evidence type="ECO:0000313" key="5">
    <source>
        <dbReference type="Proteomes" id="UP000072741"/>
    </source>
</evidence>
<keyword evidence="1" id="KW-0175">Coiled coil</keyword>
<organism evidence="4 5">
    <name type="scientific">Pseudacidovorax intermedius</name>
    <dbReference type="NCBI Taxonomy" id="433924"/>
    <lineage>
        <taxon>Bacteria</taxon>
        <taxon>Pseudomonadati</taxon>
        <taxon>Pseudomonadota</taxon>
        <taxon>Betaproteobacteria</taxon>
        <taxon>Burkholderiales</taxon>
        <taxon>Comamonadaceae</taxon>
        <taxon>Pseudacidovorax</taxon>
    </lineage>
</organism>
<feature type="region of interest" description="Disordered" evidence="2">
    <location>
        <begin position="179"/>
        <end position="213"/>
    </location>
</feature>
<keyword evidence="3" id="KW-0472">Membrane</keyword>
<reference evidence="4 5" key="1">
    <citation type="journal article" date="2016" name="Front. Microbiol.">
        <title>Genomic Resource of Rice Seed Associated Bacteria.</title>
        <authorList>
            <person name="Midha S."/>
            <person name="Bansal K."/>
            <person name="Sharma S."/>
            <person name="Kumar N."/>
            <person name="Patil P.P."/>
            <person name="Chaudhry V."/>
            <person name="Patil P.B."/>
        </authorList>
    </citation>
    <scope>NUCLEOTIDE SEQUENCE [LARGE SCALE GENOMIC DNA]</scope>
    <source>
        <strain evidence="4 5">NS331</strain>
    </source>
</reference>
<evidence type="ECO:0000313" key="4">
    <source>
        <dbReference type="EMBL" id="KTT10327.1"/>
    </source>
</evidence>
<name>A0A147GL63_9BURK</name>
<keyword evidence="5" id="KW-1185">Reference proteome</keyword>
<dbReference type="AlphaFoldDB" id="A0A147GL63"/>
<keyword evidence="3" id="KW-1133">Transmembrane helix</keyword>
<comment type="caution">
    <text evidence="4">The sequence shown here is derived from an EMBL/GenBank/DDBJ whole genome shotgun (WGS) entry which is preliminary data.</text>
</comment>
<dbReference type="EMBL" id="LDSL01000249">
    <property type="protein sequence ID" value="KTT10327.1"/>
    <property type="molecule type" value="Genomic_DNA"/>
</dbReference>
<dbReference type="Proteomes" id="UP000072741">
    <property type="component" value="Unassembled WGS sequence"/>
</dbReference>
<feature type="transmembrane region" description="Helical" evidence="3">
    <location>
        <begin position="26"/>
        <end position="49"/>
    </location>
</feature>
<gene>
    <name evidence="4" type="ORF">NS331_25035</name>
</gene>
<proteinExistence type="predicted"/>
<feature type="transmembrane region" description="Helical" evidence="3">
    <location>
        <begin position="299"/>
        <end position="320"/>
    </location>
</feature>
<keyword evidence="3" id="KW-0812">Transmembrane</keyword>
<accession>A0A147GL63</accession>
<feature type="transmembrane region" description="Helical" evidence="3">
    <location>
        <begin position="101"/>
        <end position="123"/>
    </location>
</feature>
<feature type="transmembrane region" description="Helical" evidence="3">
    <location>
        <begin position="69"/>
        <end position="89"/>
    </location>
</feature>
<evidence type="ECO:0000256" key="1">
    <source>
        <dbReference type="SAM" id="Coils"/>
    </source>
</evidence>